<keyword evidence="2" id="KW-0378">Hydrolase</keyword>
<dbReference type="InterPro" id="IPR041025">
    <property type="entry name" value="HNH_repeat"/>
</dbReference>
<reference evidence="2 3" key="1">
    <citation type="submission" date="2022-01" db="EMBL/GenBank/DDBJ databases">
        <authorList>
            <person name="Won M."/>
            <person name="Kim S.-J."/>
            <person name="Kwon S.-W."/>
        </authorList>
    </citation>
    <scope>NUCLEOTIDE SEQUENCE [LARGE SCALE GENOMIC DNA]</scope>
    <source>
        <strain evidence="2 3">KCTC 23505</strain>
    </source>
</reference>
<proteinExistence type="predicted"/>
<dbReference type="Gene3D" id="1.10.30.50">
    <property type="match status" value="1"/>
</dbReference>
<keyword evidence="2" id="KW-0255">Endonuclease</keyword>
<gene>
    <name evidence="2" type="ORF">L2A60_19835</name>
</gene>
<dbReference type="Pfam" id="PF01844">
    <property type="entry name" value="HNH"/>
    <property type="match status" value="1"/>
</dbReference>
<accession>A0ABS9E5J3</accession>
<dbReference type="InterPro" id="IPR052892">
    <property type="entry name" value="NA-targeting_endonuclease"/>
</dbReference>
<keyword evidence="2" id="KW-0540">Nuclease</keyword>
<dbReference type="PANTHER" id="PTHR33877">
    <property type="entry name" value="SLL1193 PROTEIN"/>
    <property type="match status" value="1"/>
</dbReference>
<feature type="domain" description="HNH nuclease" evidence="1">
    <location>
        <begin position="158"/>
        <end position="214"/>
    </location>
</feature>
<dbReference type="InterPro" id="IPR003615">
    <property type="entry name" value="HNH_nuc"/>
</dbReference>
<dbReference type="Pfam" id="PF18780">
    <property type="entry name" value="HNH_repeat"/>
    <property type="match status" value="2"/>
</dbReference>
<sequence>MDASKFQIERVQGAPISNEEILSDIRHVAETACTTVISQKLYSKFGKYDPKTISRRFGTWNKAIESAGFQFANEINIPDDRLFKNIMLLWEHYGRQPRLAELAQPPSIVSHGPYKRRFHSWMEALKQFCTYANTQDSRFYTPIEEKSSRKIGRDPSLRLRFRVMKRDNFSCRACGASPALRPGLSLHIDHITPWSHGGETIEENLQTLCEPCNLGKSNVL</sequence>
<protein>
    <submittedName>
        <fullName evidence="2">HNH endonuclease</fullName>
    </submittedName>
</protein>
<name>A0ABS9E5J3_9PROT</name>
<evidence type="ECO:0000259" key="1">
    <source>
        <dbReference type="SMART" id="SM00507"/>
    </source>
</evidence>
<dbReference type="InterPro" id="IPR002711">
    <property type="entry name" value="HNH"/>
</dbReference>
<dbReference type="PANTHER" id="PTHR33877:SF1">
    <property type="entry name" value="TYPE IV METHYL-DIRECTED RESTRICTION ENZYME ECOKMCRA"/>
    <property type="match status" value="1"/>
</dbReference>
<evidence type="ECO:0000313" key="2">
    <source>
        <dbReference type="EMBL" id="MCF3948897.1"/>
    </source>
</evidence>
<dbReference type="CDD" id="cd00085">
    <property type="entry name" value="HNHc"/>
    <property type="match status" value="1"/>
</dbReference>
<dbReference type="EMBL" id="JAKGBZ010000101">
    <property type="protein sequence ID" value="MCF3948897.1"/>
    <property type="molecule type" value="Genomic_DNA"/>
</dbReference>
<organism evidence="2 3">
    <name type="scientific">Acidiphilium iwatense</name>
    <dbReference type="NCBI Taxonomy" id="768198"/>
    <lineage>
        <taxon>Bacteria</taxon>
        <taxon>Pseudomonadati</taxon>
        <taxon>Pseudomonadota</taxon>
        <taxon>Alphaproteobacteria</taxon>
        <taxon>Acetobacterales</taxon>
        <taxon>Acidocellaceae</taxon>
        <taxon>Acidiphilium</taxon>
    </lineage>
</organism>
<dbReference type="SMART" id="SM00507">
    <property type="entry name" value="HNHc"/>
    <property type="match status" value="1"/>
</dbReference>
<evidence type="ECO:0000313" key="3">
    <source>
        <dbReference type="Proteomes" id="UP001521209"/>
    </source>
</evidence>
<comment type="caution">
    <text evidence="2">The sequence shown here is derived from an EMBL/GenBank/DDBJ whole genome shotgun (WGS) entry which is preliminary data.</text>
</comment>
<keyword evidence="3" id="KW-1185">Reference proteome</keyword>
<dbReference type="Proteomes" id="UP001521209">
    <property type="component" value="Unassembled WGS sequence"/>
</dbReference>
<dbReference type="GO" id="GO:0004519">
    <property type="term" value="F:endonuclease activity"/>
    <property type="evidence" value="ECO:0007669"/>
    <property type="project" value="UniProtKB-KW"/>
</dbReference>
<dbReference type="RefSeq" id="WP_235706205.1">
    <property type="nucleotide sequence ID" value="NZ_JAKGBZ010000101.1"/>
</dbReference>